<name>A0A6P5Z5Q6_DURZI</name>
<feature type="compositionally biased region" description="Polar residues" evidence="5">
    <location>
        <begin position="1483"/>
        <end position="1497"/>
    </location>
</feature>
<sequence>MKEFTTVDGKICDEAAAQLDGDEKKAKQRCFVGLCPNFMSRYQLSRKAEKEANTIAELLKDKDRFDGVSYKPASGGTATRPDKEYEAFDSRKGAFDTVVEALKDANLSIIGVYGMGGLGKTTLIKQVARQAKDENLFDEVVMATVTQNFDTKNIQDLIADELGLIFEKPSVPGRAGELRNRLKRSKKILVILDDIWEKLDMDALGVPYGGEHQGCKILLTSRKVDALSLMGSLKNIRIEILKEEEAWNLFKKKAGDIVLSPDLQTTAIEVANECAGLPIAIVTVGEAMKNKKDLNDWKYALHELRNPSKRNFKGIPAGTCSAIELSYKFLEDEEHRPTFLLCSIMGHDAAIERLLRYGVGLGLFHGVNTIKEARYKVSALVNNLKSSSLLLDGSTFERFDMHDVVCDVALSIASRDHHWLALGRDDDDVFKELSNEEKMRNCELISLQYAKVCERSESSDHDQLECPNLTFVSLGSEDSSLKISDNFFRGMQKLRVLDFAKLYFPSLPSSICFLKNLRTLCFSECILKDIVIIEELKNLEILSFHESEIAVLPPQIGQLIKLKLLELSHCSKLKVISPNVLSSLSRLEELYLYNSFDRWEVEGHEKPRTNASLVELQHLCRLTTLEVHIPDLQGVPKELFSEKFERYKISIGEKWRQSYKSKTSRELKLKLNKSIYLDDSGVKTLLRKTETLHLDAAKDVIDMLYDPDTQGFPHLKHLDVRNDSEVKHLSNSMELASCKAFPLLETLFLRELNNLEAIYYGQLQAECFGQLRIIEVEHCNMLKNLFSFALARKLGHLQEIRVSYCKNFTELIVEKREEEIGGDDILEFSQVRSLSLASLPTFISLFNSEKRVSSSQQGRVQSIEGSSTATSLFDQKVMFPCLKKLWLACITVENLWHDQPPVTSFSVGNLTELTVQNLKNLFTSSMVESFVQLKSLFIGYCNEIEEVITVTEGLLEEERMRKMVFPKLDYLELWSLPNLKRFCFGNPNEFLSLRERRIAECPVLNTFHSDSTSVGTIVGNEAGKSSISMVNPCTDVPKYLFDEKVVFPGLKQLDINFMEVKKLWHEQLSVTSFGVQNLTKLEVYECHNLKNIFTSSMVESLVQLKTLAVKKCNEIEEIIIVMEGLVEEERTRKMVFPKLDYLELWDLPNLKRFGFRNLIEFPSLTYLYVKGCPVLNTVHFDSTSVGTTVGNEAGESSISMENLHSNVSKYLFSEKLALPNLQELHLEWDDGMKERLHGLRLASDYFCKLKVLGLVRFPQQLAIFPSFLFQLLSLTNLESLQIKDCYFEELLFQSEGVGGEEGFQNLRILHVEGCPKLKSNLVPSSVCFQNLMTLKVHRCDGIIKLVAHSTAKSLVQLREMRISYCGKIEEIIEGSDGDRDEVKDEIIFPKLNLLELSGLSNLESFCSSGNHTFGFPSLATVLMHECPKMKMFSKGGLNAPMLHKVRPHEWEDEEEWIWEGSLNSTIQKLFKERNPAEEMQYSVEDQGNPSTSNTQST</sequence>
<feature type="domain" description="AAA+ ATPase" evidence="6">
    <location>
        <begin position="106"/>
        <end position="244"/>
    </location>
</feature>
<dbReference type="InterPro" id="IPR002182">
    <property type="entry name" value="NB-ARC"/>
</dbReference>
<keyword evidence="2" id="KW-0547">Nucleotide-binding</keyword>
<keyword evidence="3" id="KW-0611">Plant defense</keyword>
<dbReference type="SMART" id="SM00382">
    <property type="entry name" value="AAA"/>
    <property type="match status" value="1"/>
</dbReference>
<evidence type="ECO:0000313" key="8">
    <source>
        <dbReference type="RefSeq" id="XP_022747892.1"/>
    </source>
</evidence>
<dbReference type="InterPro" id="IPR003593">
    <property type="entry name" value="AAA+_ATPase"/>
</dbReference>
<evidence type="ECO:0000313" key="7">
    <source>
        <dbReference type="Proteomes" id="UP000515121"/>
    </source>
</evidence>
<proteinExistence type="inferred from homology"/>
<evidence type="ECO:0000259" key="6">
    <source>
        <dbReference type="SMART" id="SM00382"/>
    </source>
</evidence>
<dbReference type="Pfam" id="PF23247">
    <property type="entry name" value="LRR_RPS2"/>
    <property type="match status" value="4"/>
</dbReference>
<dbReference type="GO" id="GO:0006952">
    <property type="term" value="P:defense response"/>
    <property type="evidence" value="ECO:0007669"/>
    <property type="project" value="UniProtKB-KW"/>
</dbReference>
<evidence type="ECO:0000256" key="5">
    <source>
        <dbReference type="SAM" id="MobiDB-lite"/>
    </source>
</evidence>
<dbReference type="GO" id="GO:0043531">
    <property type="term" value="F:ADP binding"/>
    <property type="evidence" value="ECO:0007669"/>
    <property type="project" value="InterPro"/>
</dbReference>
<dbReference type="FunFam" id="3.40.50.300:FF:001091">
    <property type="entry name" value="Probable disease resistance protein At1g61300"/>
    <property type="match status" value="1"/>
</dbReference>
<accession>A0A6P5Z5Q6</accession>
<dbReference type="InterPro" id="IPR050905">
    <property type="entry name" value="Plant_NBS-LRR"/>
</dbReference>
<dbReference type="Gene3D" id="3.80.10.10">
    <property type="entry name" value="Ribonuclease Inhibitor"/>
    <property type="match status" value="5"/>
</dbReference>
<dbReference type="GO" id="GO:0005524">
    <property type="term" value="F:ATP binding"/>
    <property type="evidence" value="ECO:0007669"/>
    <property type="project" value="UniProtKB-KW"/>
</dbReference>
<dbReference type="SUPFAM" id="SSF52058">
    <property type="entry name" value="L domain-like"/>
    <property type="match status" value="2"/>
</dbReference>
<dbReference type="RefSeq" id="XP_022747892.1">
    <property type="nucleotide sequence ID" value="XM_022892157.1"/>
</dbReference>
<feature type="region of interest" description="Disordered" evidence="5">
    <location>
        <begin position="1475"/>
        <end position="1497"/>
    </location>
</feature>
<dbReference type="SUPFAM" id="SSF52540">
    <property type="entry name" value="P-loop containing nucleoside triphosphate hydrolases"/>
    <property type="match status" value="1"/>
</dbReference>
<dbReference type="InterPro" id="IPR027417">
    <property type="entry name" value="P-loop_NTPase"/>
</dbReference>
<dbReference type="Pfam" id="PF00931">
    <property type="entry name" value="NB-ARC"/>
    <property type="match status" value="1"/>
</dbReference>
<dbReference type="PANTHER" id="PTHR33463:SF198">
    <property type="entry name" value="RPP4C3"/>
    <property type="match status" value="1"/>
</dbReference>
<dbReference type="KEGG" id="dzi:111297414"/>
<evidence type="ECO:0000256" key="2">
    <source>
        <dbReference type="ARBA" id="ARBA00022741"/>
    </source>
</evidence>
<dbReference type="Proteomes" id="UP000515121">
    <property type="component" value="Unplaced"/>
</dbReference>
<keyword evidence="7" id="KW-1185">Reference proteome</keyword>
<dbReference type="InterPro" id="IPR042197">
    <property type="entry name" value="Apaf_helical"/>
</dbReference>
<evidence type="ECO:0000256" key="4">
    <source>
        <dbReference type="ARBA" id="ARBA00022840"/>
    </source>
</evidence>
<organism evidence="7 8">
    <name type="scientific">Durio zibethinus</name>
    <name type="common">Durian</name>
    <dbReference type="NCBI Taxonomy" id="66656"/>
    <lineage>
        <taxon>Eukaryota</taxon>
        <taxon>Viridiplantae</taxon>
        <taxon>Streptophyta</taxon>
        <taxon>Embryophyta</taxon>
        <taxon>Tracheophyta</taxon>
        <taxon>Spermatophyta</taxon>
        <taxon>Magnoliopsida</taxon>
        <taxon>eudicotyledons</taxon>
        <taxon>Gunneridae</taxon>
        <taxon>Pentapetalae</taxon>
        <taxon>rosids</taxon>
        <taxon>malvids</taxon>
        <taxon>Malvales</taxon>
        <taxon>Malvaceae</taxon>
        <taxon>Helicteroideae</taxon>
        <taxon>Durio</taxon>
    </lineage>
</organism>
<dbReference type="InterPro" id="IPR032675">
    <property type="entry name" value="LRR_dom_sf"/>
</dbReference>
<protein>
    <submittedName>
        <fullName evidence="8">Disease resistance protein At4g27190-like</fullName>
    </submittedName>
</protein>
<dbReference type="GeneID" id="111297414"/>
<keyword evidence="4" id="KW-0067">ATP-binding</keyword>
<dbReference type="OrthoDB" id="1898799at2759"/>
<dbReference type="PANTHER" id="PTHR33463">
    <property type="entry name" value="NB-ARC DOMAIN-CONTAINING PROTEIN-RELATED"/>
    <property type="match status" value="1"/>
</dbReference>
<dbReference type="Gene3D" id="1.10.8.430">
    <property type="entry name" value="Helical domain of apoptotic protease-activating factors"/>
    <property type="match status" value="1"/>
</dbReference>
<evidence type="ECO:0000256" key="3">
    <source>
        <dbReference type="ARBA" id="ARBA00022821"/>
    </source>
</evidence>
<dbReference type="InterPro" id="IPR057135">
    <property type="entry name" value="At4g27190-like_LRR"/>
</dbReference>
<gene>
    <name evidence="8" type="primary">LOC111297414</name>
</gene>
<evidence type="ECO:0000256" key="1">
    <source>
        <dbReference type="ARBA" id="ARBA00008894"/>
    </source>
</evidence>
<reference evidence="8" key="1">
    <citation type="submission" date="2025-08" db="UniProtKB">
        <authorList>
            <consortium name="RefSeq"/>
        </authorList>
    </citation>
    <scope>IDENTIFICATION</scope>
    <source>
        <tissue evidence="8">Fruit stalk</tissue>
    </source>
</reference>
<comment type="similarity">
    <text evidence="1">Belongs to the disease resistance NB-LRR family.</text>
</comment>
<dbReference type="PRINTS" id="PR00364">
    <property type="entry name" value="DISEASERSIST"/>
</dbReference>
<dbReference type="Gene3D" id="3.40.50.300">
    <property type="entry name" value="P-loop containing nucleotide triphosphate hydrolases"/>
    <property type="match status" value="1"/>
</dbReference>